<dbReference type="Gene3D" id="3.10.170.10">
    <property type="match status" value="1"/>
</dbReference>
<dbReference type="KEGG" id="bcau:I6G59_00725"/>
<dbReference type="GO" id="GO:0005576">
    <property type="term" value="C:extracellular region"/>
    <property type="evidence" value="ECO:0007669"/>
    <property type="project" value="UniProtKB-SubCell"/>
</dbReference>
<reference evidence="14 19" key="5">
    <citation type="submission" date="2020-12" db="EMBL/GenBank/DDBJ databases">
        <title>FDA dAtabase for Regulatory Grade micrObial Sequences (FDA-ARGOS): Supporting development and validation of Infectious Disease Dx tests.</title>
        <authorList>
            <person name="Sproer C."/>
            <person name="Gronow S."/>
            <person name="Severitt S."/>
            <person name="Schroder I."/>
            <person name="Tallon L."/>
            <person name="Sadzewicz L."/>
            <person name="Zhao X."/>
            <person name="Boylan J."/>
            <person name="Ott S."/>
            <person name="Bowen H."/>
            <person name="Vavikolanu K."/>
            <person name="Mehta A."/>
            <person name="Aluvathingal J."/>
            <person name="Nadendla S."/>
            <person name="Lowell S."/>
            <person name="Myers T."/>
            <person name="Yan Y."/>
            <person name="Sichtig H."/>
        </authorList>
    </citation>
    <scope>NUCLEOTIDE SEQUENCE [LARGE SCALE GENOMIC DNA]</scope>
    <source>
        <strain evidence="14 19">FDAARGOS_902</strain>
    </source>
</reference>
<dbReference type="SUPFAM" id="SSF55486">
    <property type="entry name" value="Metalloproteases ('zincins'), catalytic domain"/>
    <property type="match status" value="1"/>
</dbReference>
<evidence type="ECO:0000313" key="15">
    <source>
        <dbReference type="EMBL" id="VEW13795.1"/>
    </source>
</evidence>
<evidence type="ECO:0000256" key="3">
    <source>
        <dbReference type="ARBA" id="ARBA00022723"/>
    </source>
</evidence>
<evidence type="ECO:0000256" key="1">
    <source>
        <dbReference type="ARBA" id="ARBA00009388"/>
    </source>
</evidence>
<keyword evidence="3" id="KW-0479">Metal-binding</keyword>
<dbReference type="AlphaFoldDB" id="A0A165EGR1"/>
<evidence type="ECO:0000259" key="11">
    <source>
        <dbReference type="Pfam" id="PF02868"/>
    </source>
</evidence>
<dbReference type="Proteomes" id="UP000386281">
    <property type="component" value="Unassembled WGS sequence"/>
</dbReference>
<dbReference type="PRINTS" id="PR00730">
    <property type="entry name" value="THERMOLYSIN"/>
</dbReference>
<dbReference type="Proteomes" id="UP000216867">
    <property type="component" value="Unassembled WGS sequence"/>
</dbReference>
<protein>
    <recommendedName>
        <fullName evidence="8">Neutral metalloproteinase</fullName>
        <ecNumber evidence="8">3.4.24.-</ecNumber>
    </recommendedName>
</protein>
<evidence type="ECO:0000256" key="2">
    <source>
        <dbReference type="ARBA" id="ARBA00022670"/>
    </source>
</evidence>
<dbReference type="CDD" id="cd09597">
    <property type="entry name" value="M4_TLP"/>
    <property type="match status" value="1"/>
</dbReference>
<dbReference type="GeneID" id="99773975"/>
<dbReference type="Gene3D" id="1.10.390.10">
    <property type="entry name" value="Neutral Protease Domain 2"/>
    <property type="match status" value="1"/>
</dbReference>
<comment type="function">
    <text evidence="8">Extracellular zinc metalloprotease.</text>
</comment>
<keyword evidence="8" id="KW-0964">Secreted</keyword>
<dbReference type="GO" id="GO:0006508">
    <property type="term" value="P:proteolysis"/>
    <property type="evidence" value="ECO:0007669"/>
    <property type="project" value="UniProtKB-KW"/>
</dbReference>
<sequence length="370" mass="38786">MRTANTVVPPYLLSNLADNGGERFPRAADAARTGLRADARVRQLRAEGLRAAPDDSSATARTRSAQAGEATGPNRQIHDAQNKEDLPGVLVRSEGEGPVADDAVNEAYDGLGASYALFAEAFDRNSLDGQGGPLLASVHYGQDYDNAFWDGRLLVFGDGDGEVFTGFTGSLSIIGHELSHGVITHTADLEYFDQSGALNEHCADVFGALTEQHSAGQNAEDATWLIGAGIFTEAVTGKALRSMIAPGTAYDDDVLGKDPQPDHMDGFVRTESDNGGVHLNSGIPNRAFAVAATTVGGPAWETVGQVWYGVLTGSEITTTTDFAQFADLTIAEAADQFGEGSDVHDAVVEGWTTVGVVTGPAARGNRGSSW</sequence>
<dbReference type="EMBL" id="CP065682">
    <property type="protein sequence ID" value="QPS33909.1"/>
    <property type="molecule type" value="Genomic_DNA"/>
</dbReference>
<feature type="domain" description="Peptidase M4 C-terminal" evidence="11">
    <location>
        <begin position="187"/>
        <end position="356"/>
    </location>
</feature>
<dbReference type="GO" id="GO:0004222">
    <property type="term" value="F:metalloendopeptidase activity"/>
    <property type="evidence" value="ECO:0007669"/>
    <property type="project" value="UniProtKB-UniRule"/>
</dbReference>
<evidence type="ECO:0000313" key="17">
    <source>
        <dbReference type="Proteomes" id="UP000216867"/>
    </source>
</evidence>
<dbReference type="EMBL" id="LQQR01000003">
    <property type="protein sequence ID" value="KZE23382.1"/>
    <property type="molecule type" value="Genomic_DNA"/>
</dbReference>
<dbReference type="STRING" id="33889.AVW13_03995"/>
<dbReference type="Pfam" id="PF02868">
    <property type="entry name" value="Peptidase_M4_C"/>
    <property type="match status" value="1"/>
</dbReference>
<dbReference type="Proteomes" id="UP000076612">
    <property type="component" value="Unassembled WGS sequence"/>
</dbReference>
<evidence type="ECO:0000313" key="12">
    <source>
        <dbReference type="EMBL" id="KZE23382.1"/>
    </source>
</evidence>
<evidence type="ECO:0000313" key="16">
    <source>
        <dbReference type="Proteomes" id="UP000076612"/>
    </source>
</evidence>
<dbReference type="InterPro" id="IPR023612">
    <property type="entry name" value="Peptidase_M4"/>
</dbReference>
<keyword evidence="4 8" id="KW-0378">Hydrolase</keyword>
<dbReference type="GO" id="GO:0046872">
    <property type="term" value="F:metal ion binding"/>
    <property type="evidence" value="ECO:0007669"/>
    <property type="project" value="UniProtKB-UniRule"/>
</dbReference>
<comment type="similarity">
    <text evidence="1 8">Belongs to the peptidase M4 family.</text>
</comment>
<dbReference type="PANTHER" id="PTHR43579">
    <property type="match status" value="1"/>
</dbReference>
<keyword evidence="6 8" id="KW-0482">Metalloprotease</keyword>
<dbReference type="RefSeq" id="WP_063248841.1">
    <property type="nucleotide sequence ID" value="NZ_CAACXN010000015.1"/>
</dbReference>
<accession>A0A165EGR1</accession>
<feature type="active site" description="Proton donor" evidence="7">
    <location>
        <position position="278"/>
    </location>
</feature>
<feature type="domain" description="Peptidase M4" evidence="10">
    <location>
        <begin position="88"/>
        <end position="183"/>
    </location>
</feature>
<evidence type="ECO:0000256" key="9">
    <source>
        <dbReference type="SAM" id="MobiDB-lite"/>
    </source>
</evidence>
<reference evidence="15 18" key="4">
    <citation type="submission" date="2019-02" db="EMBL/GenBank/DDBJ databases">
        <authorList>
            <consortium name="Pathogen Informatics"/>
        </authorList>
    </citation>
    <scope>NUCLEOTIDE SEQUENCE [LARGE SCALE GENOMIC DNA]</scope>
    <source>
        <strain evidence="15 18">3012STDY7078520</strain>
    </source>
</reference>
<reference evidence="16" key="1">
    <citation type="submission" date="2016-01" db="EMBL/GenBank/DDBJ databases">
        <title>Draft genome of Chromobacterium sp. F49.</title>
        <authorList>
            <person name="Hong K.W."/>
        </authorList>
    </citation>
    <scope>NUCLEOTIDE SEQUENCE [LARGE SCALE GENOMIC DNA]</scope>
    <source>
        <strain evidence="16">M40</strain>
    </source>
</reference>
<evidence type="ECO:0000256" key="6">
    <source>
        <dbReference type="ARBA" id="ARBA00023049"/>
    </source>
</evidence>
<evidence type="ECO:0000256" key="8">
    <source>
        <dbReference type="RuleBase" id="RU366073"/>
    </source>
</evidence>
<dbReference type="InterPro" id="IPR027268">
    <property type="entry name" value="Peptidase_M4/M1_CTD_sf"/>
</dbReference>
<feature type="region of interest" description="Disordered" evidence="9">
    <location>
        <begin position="48"/>
        <end position="84"/>
    </location>
</feature>
<evidence type="ECO:0000256" key="4">
    <source>
        <dbReference type="ARBA" id="ARBA00022801"/>
    </source>
</evidence>
<evidence type="ECO:0000313" key="13">
    <source>
        <dbReference type="EMBL" id="PAK95243.1"/>
    </source>
</evidence>
<evidence type="ECO:0000313" key="19">
    <source>
        <dbReference type="Proteomes" id="UP000594979"/>
    </source>
</evidence>
<evidence type="ECO:0000313" key="18">
    <source>
        <dbReference type="Proteomes" id="UP000386281"/>
    </source>
</evidence>
<dbReference type="InterPro" id="IPR001570">
    <property type="entry name" value="Peptidase_M4_C_domain"/>
</dbReference>
<organism evidence="15 18">
    <name type="scientific">Brevibacterium casei</name>
    <dbReference type="NCBI Taxonomy" id="33889"/>
    <lineage>
        <taxon>Bacteria</taxon>
        <taxon>Bacillati</taxon>
        <taxon>Actinomycetota</taxon>
        <taxon>Actinomycetes</taxon>
        <taxon>Micrococcales</taxon>
        <taxon>Brevibacteriaceae</taxon>
        <taxon>Brevibacterium</taxon>
    </lineage>
</organism>
<dbReference type="EMBL" id="NCWY01000008">
    <property type="protein sequence ID" value="PAK95243.1"/>
    <property type="molecule type" value="Genomic_DNA"/>
</dbReference>
<name>A0A165EGR1_9MICO</name>
<comment type="cofactor">
    <cofactor evidence="8">
        <name>Zn(2+)</name>
        <dbReference type="ChEBI" id="CHEBI:29105"/>
    </cofactor>
</comment>
<evidence type="ECO:0000313" key="14">
    <source>
        <dbReference type="EMBL" id="QPS33909.1"/>
    </source>
</evidence>
<evidence type="ECO:0000256" key="5">
    <source>
        <dbReference type="ARBA" id="ARBA00022833"/>
    </source>
</evidence>
<gene>
    <name evidence="15" type="primary">prtS</name>
    <name evidence="12" type="ORF">AVW13_03995</name>
    <name evidence="13" type="ORF">B8X04_10500</name>
    <name evidence="14" type="ORF">I6G59_00725</name>
    <name evidence="15" type="ORF">NCTC12391_02004</name>
</gene>
<dbReference type="InterPro" id="IPR013856">
    <property type="entry name" value="Peptidase_M4_domain"/>
</dbReference>
<reference evidence="13 17" key="3">
    <citation type="submission" date="2017-04" db="EMBL/GenBank/DDBJ databases">
        <title>Kefir bacterial isolates.</title>
        <authorList>
            <person name="Kim Y."/>
            <person name="Blasche S."/>
            <person name="Patil K.R."/>
        </authorList>
    </citation>
    <scope>NUCLEOTIDE SEQUENCE [LARGE SCALE GENOMIC DNA]</scope>
    <source>
        <strain evidence="13 17">OG2</strain>
    </source>
</reference>
<evidence type="ECO:0000256" key="7">
    <source>
        <dbReference type="PIRSR" id="PIRSR623612-1"/>
    </source>
</evidence>
<dbReference type="EC" id="3.4.24.-" evidence="8"/>
<evidence type="ECO:0000259" key="10">
    <source>
        <dbReference type="Pfam" id="PF01447"/>
    </source>
</evidence>
<feature type="active site" evidence="7">
    <location>
        <position position="177"/>
    </location>
</feature>
<dbReference type="EMBL" id="CAACXN010000015">
    <property type="protein sequence ID" value="VEW13795.1"/>
    <property type="molecule type" value="Genomic_DNA"/>
</dbReference>
<comment type="subcellular location">
    <subcellularLocation>
        <location evidence="8">Secreted</location>
    </subcellularLocation>
</comment>
<keyword evidence="2 8" id="KW-0645">Protease</keyword>
<feature type="compositionally biased region" description="Low complexity" evidence="9">
    <location>
        <begin position="54"/>
        <end position="65"/>
    </location>
</feature>
<proteinExistence type="inferred from homology"/>
<dbReference type="PANTHER" id="PTHR43579:SF1">
    <property type="entry name" value="NEUTRAL METALLOPROTEINASE"/>
    <property type="match status" value="1"/>
</dbReference>
<keyword evidence="5 8" id="KW-0862">Zinc</keyword>
<dbReference type="Proteomes" id="UP000594979">
    <property type="component" value="Chromosome"/>
</dbReference>
<reference evidence="12" key="2">
    <citation type="submission" date="2016-01" db="EMBL/GenBank/DDBJ databases">
        <authorList>
            <person name="Hong K.W."/>
        </authorList>
    </citation>
    <scope>NUCLEOTIDE SEQUENCE</scope>
    <source>
        <strain evidence="12">M40</strain>
    </source>
</reference>
<dbReference type="InterPro" id="IPR052759">
    <property type="entry name" value="Metalloprotease_M4"/>
</dbReference>
<dbReference type="Pfam" id="PF01447">
    <property type="entry name" value="Peptidase_M4"/>
    <property type="match status" value="1"/>
</dbReference>